<reference evidence="2 3" key="1">
    <citation type="submission" date="2019-09" db="EMBL/GenBank/DDBJ databases">
        <title>Draft genome sequencing and comparative genomics of hatchery-associated Vibrios.</title>
        <authorList>
            <person name="Kehlet-Delgado H."/>
            <person name="Mueller R.S."/>
        </authorList>
    </citation>
    <scope>NUCLEOTIDE SEQUENCE [LARGE SCALE GENOMIC DNA]</scope>
    <source>
        <strain evidence="2 3">09-121-3</strain>
    </source>
</reference>
<keyword evidence="1" id="KW-1133">Transmembrane helix</keyword>
<sequence length="159" mass="18034">MNLIEELEKYQKPRGYSFGCLENFEVWCDEVQPLLHFSEKHERSFEQAKTAALVTYRIGSKQDAANNINETIGIVNQAIVFAKTMKAAVELEADREQESITYPEKVTLFWLAKHVEVKHWVAVLMLIVAVFGAGIKVGSSTFYQDYVQPSLGSVETKTK</sequence>
<evidence type="ECO:0000313" key="2">
    <source>
        <dbReference type="EMBL" id="NOJ25432.1"/>
    </source>
</evidence>
<proteinExistence type="predicted"/>
<comment type="caution">
    <text evidence="2">The sequence shown here is derived from an EMBL/GenBank/DDBJ whole genome shotgun (WGS) entry which is preliminary data.</text>
</comment>
<evidence type="ECO:0000256" key="1">
    <source>
        <dbReference type="SAM" id="Phobius"/>
    </source>
</evidence>
<evidence type="ECO:0000313" key="3">
    <source>
        <dbReference type="Proteomes" id="UP000576645"/>
    </source>
</evidence>
<gene>
    <name evidence="2" type="ORF">F0238_22135</name>
</gene>
<dbReference type="RefSeq" id="WP_171353886.1">
    <property type="nucleotide sequence ID" value="NZ_VTXP01000016.1"/>
</dbReference>
<name>A0AAP7DFY3_9VIBR</name>
<dbReference type="EMBL" id="VTXP01000016">
    <property type="protein sequence ID" value="NOJ25432.1"/>
    <property type="molecule type" value="Genomic_DNA"/>
</dbReference>
<dbReference type="Proteomes" id="UP000576645">
    <property type="component" value="Unassembled WGS sequence"/>
</dbReference>
<dbReference type="AlphaFoldDB" id="A0AAP7DFY3"/>
<protein>
    <submittedName>
        <fullName evidence="2">Uncharacterized protein</fullName>
    </submittedName>
</protein>
<keyword evidence="1" id="KW-0812">Transmembrane</keyword>
<keyword evidence="1" id="KW-0472">Membrane</keyword>
<accession>A0AAP7DFY3</accession>
<organism evidence="2 3">
    <name type="scientific">Vibrio coralliilyticus</name>
    <dbReference type="NCBI Taxonomy" id="190893"/>
    <lineage>
        <taxon>Bacteria</taxon>
        <taxon>Pseudomonadati</taxon>
        <taxon>Pseudomonadota</taxon>
        <taxon>Gammaproteobacteria</taxon>
        <taxon>Vibrionales</taxon>
        <taxon>Vibrionaceae</taxon>
        <taxon>Vibrio</taxon>
    </lineage>
</organism>
<feature type="transmembrane region" description="Helical" evidence="1">
    <location>
        <begin position="120"/>
        <end position="143"/>
    </location>
</feature>